<dbReference type="InterPro" id="IPR036388">
    <property type="entry name" value="WH-like_DNA-bd_sf"/>
</dbReference>
<name>A0A345D8V4_9BURK</name>
<gene>
    <name evidence="5" type="primary">lrpC</name>
    <name evidence="5" type="ORF">DTO96_100502</name>
</gene>
<dbReference type="InterPro" id="IPR036390">
    <property type="entry name" value="WH_DNA-bd_sf"/>
</dbReference>
<dbReference type="PANTHER" id="PTHR30154">
    <property type="entry name" value="LEUCINE-RESPONSIVE REGULATORY PROTEIN"/>
    <property type="match status" value="1"/>
</dbReference>
<keyword evidence="2" id="KW-0238">DNA-binding</keyword>
<dbReference type="Gene3D" id="1.10.10.10">
    <property type="entry name" value="Winged helix-like DNA-binding domain superfamily/Winged helix DNA-binding domain"/>
    <property type="match status" value="1"/>
</dbReference>
<evidence type="ECO:0000259" key="4">
    <source>
        <dbReference type="PROSITE" id="PS50956"/>
    </source>
</evidence>
<organism evidence="5 6">
    <name type="scientific">Ephemeroptericola cinctiostellae</name>
    <dbReference type="NCBI Taxonomy" id="2268024"/>
    <lineage>
        <taxon>Bacteria</taxon>
        <taxon>Pseudomonadati</taxon>
        <taxon>Pseudomonadota</taxon>
        <taxon>Betaproteobacteria</taxon>
        <taxon>Burkholderiales</taxon>
        <taxon>Burkholderiaceae</taxon>
        <taxon>Ephemeroptericola</taxon>
    </lineage>
</organism>
<dbReference type="SUPFAM" id="SSF46785">
    <property type="entry name" value="Winged helix' DNA-binding domain"/>
    <property type="match status" value="1"/>
</dbReference>
<dbReference type="GO" id="GO:0005829">
    <property type="term" value="C:cytosol"/>
    <property type="evidence" value="ECO:0007669"/>
    <property type="project" value="TreeGrafter"/>
</dbReference>
<dbReference type="AlphaFoldDB" id="A0A345D8V4"/>
<proteinExistence type="predicted"/>
<evidence type="ECO:0000256" key="2">
    <source>
        <dbReference type="ARBA" id="ARBA00023125"/>
    </source>
</evidence>
<dbReference type="InterPro" id="IPR019888">
    <property type="entry name" value="Tscrpt_reg_AsnC-like"/>
</dbReference>
<dbReference type="InterPro" id="IPR011008">
    <property type="entry name" value="Dimeric_a/b-barrel"/>
</dbReference>
<dbReference type="GO" id="GO:0043565">
    <property type="term" value="F:sequence-specific DNA binding"/>
    <property type="evidence" value="ECO:0007669"/>
    <property type="project" value="InterPro"/>
</dbReference>
<dbReference type="SMART" id="SM00344">
    <property type="entry name" value="HTH_ASNC"/>
    <property type="match status" value="1"/>
</dbReference>
<protein>
    <submittedName>
        <fullName evidence="5">HTH-type transcriptional regulator LrpC</fullName>
    </submittedName>
</protein>
<dbReference type="Proteomes" id="UP000252182">
    <property type="component" value="Chromosome"/>
</dbReference>
<keyword evidence="1" id="KW-0805">Transcription regulation</keyword>
<dbReference type="Gene3D" id="3.30.70.920">
    <property type="match status" value="1"/>
</dbReference>
<dbReference type="Pfam" id="PF01037">
    <property type="entry name" value="AsnC_trans_reg"/>
    <property type="match status" value="1"/>
</dbReference>
<dbReference type="PRINTS" id="PR00033">
    <property type="entry name" value="HTHASNC"/>
</dbReference>
<dbReference type="OrthoDB" id="5476at2"/>
<dbReference type="InterPro" id="IPR000485">
    <property type="entry name" value="AsnC-type_HTH_dom"/>
</dbReference>
<dbReference type="KEGG" id="hyf:DTO96_100502"/>
<dbReference type="EMBL" id="CP031124">
    <property type="protein sequence ID" value="AXF84792.1"/>
    <property type="molecule type" value="Genomic_DNA"/>
</dbReference>
<evidence type="ECO:0000313" key="5">
    <source>
        <dbReference type="EMBL" id="AXF84792.1"/>
    </source>
</evidence>
<evidence type="ECO:0000256" key="1">
    <source>
        <dbReference type="ARBA" id="ARBA00023015"/>
    </source>
</evidence>
<dbReference type="InterPro" id="IPR019887">
    <property type="entry name" value="Tscrpt_reg_AsnC/Lrp_C"/>
</dbReference>
<evidence type="ECO:0000256" key="3">
    <source>
        <dbReference type="ARBA" id="ARBA00023163"/>
    </source>
</evidence>
<keyword evidence="3" id="KW-0804">Transcription</keyword>
<feature type="domain" description="HTH asnC-type" evidence="4">
    <location>
        <begin position="53"/>
        <end position="105"/>
    </location>
</feature>
<reference evidence="6" key="1">
    <citation type="submission" date="2018-07" db="EMBL/GenBank/DDBJ databases">
        <authorList>
            <person name="Kim H."/>
        </authorList>
    </citation>
    <scope>NUCLEOTIDE SEQUENCE [LARGE SCALE GENOMIC DNA]</scope>
    <source>
        <strain evidence="6">F02</strain>
    </source>
</reference>
<dbReference type="GO" id="GO:0043200">
    <property type="term" value="P:response to amino acid"/>
    <property type="evidence" value="ECO:0007669"/>
    <property type="project" value="TreeGrafter"/>
</dbReference>
<dbReference type="SUPFAM" id="SSF54909">
    <property type="entry name" value="Dimeric alpha+beta barrel"/>
    <property type="match status" value="1"/>
</dbReference>
<dbReference type="PROSITE" id="PS50956">
    <property type="entry name" value="HTH_ASNC_2"/>
    <property type="match status" value="1"/>
</dbReference>
<dbReference type="Pfam" id="PF13404">
    <property type="entry name" value="HTH_AsnC-type"/>
    <property type="match status" value="1"/>
</dbReference>
<evidence type="ECO:0000313" key="6">
    <source>
        <dbReference type="Proteomes" id="UP000252182"/>
    </source>
</evidence>
<accession>A0A345D8V4</accession>
<dbReference type="PANTHER" id="PTHR30154:SF55">
    <property type="entry name" value="HTH-TYPE TRANSCRIPTIONAL REGULATOR LRPB"/>
    <property type="match status" value="1"/>
</dbReference>
<sequence>MLTSAEVNAKKKVFLKEHTFFASFELYGSSKGFGIVNCATWGGFTYSLKGMMLDKMNQAIVKCLKANSRTSWQQIGKDVHLTGQAVAARVLNMEDQGIIEGYTIRQGQVQRHFITVFMATSQFDAFEAFLNGTEQVEQVYKVTGEGCYHVVFVCEQTQELEPFLNALLPYGRYKVSSAIRTVK</sequence>
<keyword evidence="6" id="KW-1185">Reference proteome</keyword>